<proteinExistence type="predicted"/>
<feature type="transmembrane region" description="Helical" evidence="1">
    <location>
        <begin position="31"/>
        <end position="51"/>
    </location>
</feature>
<dbReference type="AlphaFoldDB" id="A0A2I2FGH4"/>
<evidence type="ECO:0000313" key="2">
    <source>
        <dbReference type="EMBL" id="PLB39728.1"/>
    </source>
</evidence>
<keyword evidence="3" id="KW-1185">Reference proteome</keyword>
<keyword evidence="1" id="KW-0472">Membrane</keyword>
<keyword evidence="1" id="KW-1133">Transmembrane helix</keyword>
<gene>
    <name evidence="2" type="ORF">BDW47DRAFT_12086</name>
</gene>
<dbReference type="RefSeq" id="XP_024673740.1">
    <property type="nucleotide sequence ID" value="XM_024815539.1"/>
</dbReference>
<name>A0A2I2FGH4_ASPCN</name>
<keyword evidence="1" id="KW-0812">Transmembrane</keyword>
<reference evidence="2 3" key="1">
    <citation type="submission" date="2017-12" db="EMBL/GenBank/DDBJ databases">
        <authorList>
            <consortium name="DOE Joint Genome Institute"/>
            <person name="Haridas S."/>
            <person name="Kjaerbolling I."/>
            <person name="Vesth T.C."/>
            <person name="Frisvad J.C."/>
            <person name="Nybo J.L."/>
            <person name="Theobald S."/>
            <person name="Kuo A."/>
            <person name="Bowyer P."/>
            <person name="Matsuda Y."/>
            <person name="Mondo S."/>
            <person name="Lyhne E.K."/>
            <person name="Kogle M.E."/>
            <person name="Clum A."/>
            <person name="Lipzen A."/>
            <person name="Salamov A."/>
            <person name="Ngan C.Y."/>
            <person name="Daum C."/>
            <person name="Chiniquy J."/>
            <person name="Barry K."/>
            <person name="LaButti K."/>
            <person name="Simmons B.A."/>
            <person name="Magnuson J.K."/>
            <person name="Mortensen U.H."/>
            <person name="Larsen T.O."/>
            <person name="Grigoriev I.V."/>
            <person name="Baker S.E."/>
            <person name="Andersen M.R."/>
            <person name="Nordberg H.P."/>
            <person name="Cantor M.N."/>
            <person name="Hua S.X."/>
        </authorList>
    </citation>
    <scope>NUCLEOTIDE SEQUENCE [LARGE SCALE GENOMIC DNA]</scope>
    <source>
        <strain evidence="2 3">CBS 102.13</strain>
    </source>
</reference>
<dbReference type="EMBL" id="KZ559128">
    <property type="protein sequence ID" value="PLB39728.1"/>
    <property type="molecule type" value="Genomic_DNA"/>
</dbReference>
<evidence type="ECO:0000256" key="1">
    <source>
        <dbReference type="SAM" id="Phobius"/>
    </source>
</evidence>
<organism evidence="2 3">
    <name type="scientific">Aspergillus candidus</name>
    <dbReference type="NCBI Taxonomy" id="41067"/>
    <lineage>
        <taxon>Eukaryota</taxon>
        <taxon>Fungi</taxon>
        <taxon>Dikarya</taxon>
        <taxon>Ascomycota</taxon>
        <taxon>Pezizomycotina</taxon>
        <taxon>Eurotiomycetes</taxon>
        <taxon>Eurotiomycetidae</taxon>
        <taxon>Eurotiales</taxon>
        <taxon>Aspergillaceae</taxon>
        <taxon>Aspergillus</taxon>
        <taxon>Aspergillus subgen. Circumdati</taxon>
    </lineage>
</organism>
<evidence type="ECO:0000313" key="3">
    <source>
        <dbReference type="Proteomes" id="UP000234585"/>
    </source>
</evidence>
<dbReference type="GeneID" id="36522699"/>
<protein>
    <submittedName>
        <fullName evidence="2">Uncharacterized protein</fullName>
    </submittedName>
</protein>
<accession>A0A2I2FGH4</accession>
<dbReference type="Proteomes" id="UP000234585">
    <property type="component" value="Unassembled WGS sequence"/>
</dbReference>
<sequence>MDAPHCVSATQRREDQLGNAPWAWAHSSFKFLLELFFFSSFCSFLVWRLLLPRLSLERMPAEHGDALSLCCPPKGVWTLR</sequence>